<gene>
    <name evidence="1" type="ORF">ACFP1K_39925</name>
</gene>
<dbReference type="RefSeq" id="WP_380763599.1">
    <property type="nucleotide sequence ID" value="NZ_JBHSRF010000136.1"/>
</dbReference>
<protein>
    <submittedName>
        <fullName evidence="1">Uncharacterized protein</fullName>
    </submittedName>
</protein>
<reference evidence="2" key="1">
    <citation type="journal article" date="2019" name="Int. J. Syst. Evol. Microbiol.">
        <title>The Global Catalogue of Microorganisms (GCM) 10K type strain sequencing project: providing services to taxonomists for standard genome sequencing and annotation.</title>
        <authorList>
            <consortium name="The Broad Institute Genomics Platform"/>
            <consortium name="The Broad Institute Genome Sequencing Center for Infectious Disease"/>
            <person name="Wu L."/>
            <person name="Ma J."/>
        </authorList>
    </citation>
    <scope>NUCLEOTIDE SEQUENCE [LARGE SCALE GENOMIC DNA]</scope>
    <source>
        <strain evidence="2">JCM 30346</strain>
    </source>
</reference>
<sequence>MSLTSANLNLTDPTRGYAHFVLYVEARIGVAGAAWNATVIIERQSPYAREWQGRLIRCEPNPLHATFVDNREIPELFHPCVDEDEESPVAISGSGCVCRQTFYDPEFGLPVVAKHYRPVGGRTDLWTYTTYAPLGLRPGDVIASLVIDRISGLFWSRTTEGTLSLLPERNGHGYQVGYAGAGPVELAEYLHKLIASDGRDTAIEGLPHGQDVDPRILAWVRSPDANRTQELTMEQLKAIQRG</sequence>
<organism evidence="1 2">
    <name type="scientific">Sphaerisporangium aureirubrum</name>
    <dbReference type="NCBI Taxonomy" id="1544736"/>
    <lineage>
        <taxon>Bacteria</taxon>
        <taxon>Bacillati</taxon>
        <taxon>Actinomycetota</taxon>
        <taxon>Actinomycetes</taxon>
        <taxon>Streptosporangiales</taxon>
        <taxon>Streptosporangiaceae</taxon>
        <taxon>Sphaerisporangium</taxon>
    </lineage>
</organism>
<evidence type="ECO:0000313" key="2">
    <source>
        <dbReference type="Proteomes" id="UP001596137"/>
    </source>
</evidence>
<evidence type="ECO:0000313" key="1">
    <source>
        <dbReference type="EMBL" id="MFC6087392.1"/>
    </source>
</evidence>
<proteinExistence type="predicted"/>
<comment type="caution">
    <text evidence="1">The sequence shown here is derived from an EMBL/GenBank/DDBJ whole genome shotgun (WGS) entry which is preliminary data.</text>
</comment>
<name>A0ABW1NXE0_9ACTN</name>
<dbReference type="Proteomes" id="UP001596137">
    <property type="component" value="Unassembled WGS sequence"/>
</dbReference>
<keyword evidence="2" id="KW-1185">Reference proteome</keyword>
<dbReference type="EMBL" id="JBHSRF010000136">
    <property type="protein sequence ID" value="MFC6087392.1"/>
    <property type="molecule type" value="Genomic_DNA"/>
</dbReference>
<accession>A0ABW1NXE0</accession>